<protein>
    <submittedName>
        <fullName evidence="2">Uncharacterized protein</fullName>
    </submittedName>
</protein>
<comment type="caution">
    <text evidence="2">The sequence shown here is derived from an EMBL/GenBank/DDBJ whole genome shotgun (WGS) entry which is preliminary data.</text>
</comment>
<keyword evidence="3" id="KW-1185">Reference proteome</keyword>
<feature type="region of interest" description="Disordered" evidence="1">
    <location>
        <begin position="53"/>
        <end position="82"/>
    </location>
</feature>
<evidence type="ECO:0000256" key="1">
    <source>
        <dbReference type="SAM" id="MobiDB-lite"/>
    </source>
</evidence>
<accession>A0AAV7N1F3</accession>
<dbReference type="AlphaFoldDB" id="A0AAV7N1F3"/>
<gene>
    <name evidence="2" type="ORF">NDU88_007140</name>
</gene>
<evidence type="ECO:0000313" key="2">
    <source>
        <dbReference type="EMBL" id="KAJ1109782.1"/>
    </source>
</evidence>
<evidence type="ECO:0000313" key="3">
    <source>
        <dbReference type="Proteomes" id="UP001066276"/>
    </source>
</evidence>
<organism evidence="2 3">
    <name type="scientific">Pleurodeles waltl</name>
    <name type="common">Iberian ribbed newt</name>
    <dbReference type="NCBI Taxonomy" id="8319"/>
    <lineage>
        <taxon>Eukaryota</taxon>
        <taxon>Metazoa</taxon>
        <taxon>Chordata</taxon>
        <taxon>Craniata</taxon>
        <taxon>Vertebrata</taxon>
        <taxon>Euteleostomi</taxon>
        <taxon>Amphibia</taxon>
        <taxon>Batrachia</taxon>
        <taxon>Caudata</taxon>
        <taxon>Salamandroidea</taxon>
        <taxon>Salamandridae</taxon>
        <taxon>Pleurodelinae</taxon>
        <taxon>Pleurodeles</taxon>
    </lineage>
</organism>
<dbReference type="EMBL" id="JANPWB010000013">
    <property type="protein sequence ID" value="KAJ1109782.1"/>
    <property type="molecule type" value="Genomic_DNA"/>
</dbReference>
<proteinExistence type="predicted"/>
<feature type="region of interest" description="Disordered" evidence="1">
    <location>
        <begin position="1"/>
        <end position="22"/>
    </location>
</feature>
<dbReference type="Proteomes" id="UP001066276">
    <property type="component" value="Chromosome 9"/>
</dbReference>
<reference evidence="2" key="1">
    <citation type="journal article" date="2022" name="bioRxiv">
        <title>Sequencing and chromosome-scale assembly of the giantPleurodeles waltlgenome.</title>
        <authorList>
            <person name="Brown T."/>
            <person name="Elewa A."/>
            <person name="Iarovenko S."/>
            <person name="Subramanian E."/>
            <person name="Araus A.J."/>
            <person name="Petzold A."/>
            <person name="Susuki M."/>
            <person name="Suzuki K.-i.T."/>
            <person name="Hayashi T."/>
            <person name="Toyoda A."/>
            <person name="Oliveira C."/>
            <person name="Osipova E."/>
            <person name="Leigh N.D."/>
            <person name="Simon A."/>
            <person name="Yun M.H."/>
        </authorList>
    </citation>
    <scope>NUCLEOTIDE SEQUENCE</scope>
    <source>
        <strain evidence="2">20211129_DDA</strain>
        <tissue evidence="2">Liver</tissue>
    </source>
</reference>
<name>A0AAV7N1F3_PLEWA</name>
<sequence>MGCGTRVAAPGAHRSPPVQHQSICEGSEVVGGRCPGRSRSAVPCCTVGRAEHGPEACGRSTSSGLEWWTGPRWRDAPPGNLR</sequence>